<sequence length="708" mass="79234">MLGILLALSIVVWSLEVIATIPRHTLVSRYNPVRNASSSTTPMQVGNGFFAFGADVTGLQTFLPWAIMSDWAWKNDSLPVGMTSANITSYRGVVWDGVQYEFGGPADPQQWLISNPNRVNLGRIGLLFRDVHGQTLNVSEEDLKNIHQTLDLWSGTITSRFTYNGEAVTVQTYASQSTSAIALYVHSNLLQQGRLGVFLDFPWNDGSSKFQAPFVGYWNESDLHTTSLRVGDWLGENVHAQITHTEVASTFFTSIGGGDGFSISRDSPDEHRYSITPSSHSSETLSLTVAYSNDTTSIPIFSSVEAESIATWETYWTSGGFVDMVTGSADPRADELQRRIILSRYLMRINEAGHTPPQESGLTNTGWYGKFHMEMYFWHCAHWALWNDWDLLYRSLDVYSRFLPTSLQRAQIQEGFSTGARWSKMTDPSGRSAPGEINELLIWQQPHPLVFAEYEYRATQSRTTLEKWRNVLHATADWMSVYARKNTSTGFYDLAPPLYVVAEDTDPNATWNPAFELAYWRFGLGMAQTWMTRLGEDSPDAWGEVKEHLAPLPIENGTYVVYEGIESDFWTDPTFINDHPALVGLYGWLPQTSNVSIDIAKTTAEKVWQYWNISNCWGWDFGMLAMSAARNGDAEQAIEWLLHPLFQFDDVGMPIGGVRVPTPYFPGAGSLLYAIAMMAAGWDGSTAEAPGFPTQGWRVSVENISVAL</sequence>
<dbReference type="InterPro" id="IPR012341">
    <property type="entry name" value="6hp_glycosidase-like_sf"/>
</dbReference>
<gene>
    <name evidence="2" type="ORF">OBBRIDRAFT_116454</name>
</gene>
<evidence type="ECO:0000313" key="2">
    <source>
        <dbReference type="EMBL" id="OCH88022.1"/>
    </source>
</evidence>
<dbReference type="InterPro" id="IPR008928">
    <property type="entry name" value="6-hairpin_glycosidase_sf"/>
</dbReference>
<reference evidence="2 3" key="1">
    <citation type="submission" date="2016-07" db="EMBL/GenBank/DDBJ databases">
        <title>Draft genome of the white-rot fungus Obba rivulosa 3A-2.</title>
        <authorList>
            <consortium name="DOE Joint Genome Institute"/>
            <person name="Miettinen O."/>
            <person name="Riley R."/>
            <person name="Acob R."/>
            <person name="Barry K."/>
            <person name="Cullen D."/>
            <person name="De Vries R."/>
            <person name="Hainaut M."/>
            <person name="Hatakka A."/>
            <person name="Henrissat B."/>
            <person name="Hilden K."/>
            <person name="Kuo R."/>
            <person name="Labutti K."/>
            <person name="Lipzen A."/>
            <person name="Makela M.R."/>
            <person name="Sandor L."/>
            <person name="Spatafora J.W."/>
            <person name="Grigoriev I.V."/>
            <person name="Hibbett D.S."/>
        </authorList>
    </citation>
    <scope>NUCLEOTIDE SEQUENCE [LARGE SCALE GENOMIC DNA]</scope>
    <source>
        <strain evidence="2 3">3A-2</strain>
    </source>
</reference>
<feature type="signal peptide" evidence="1">
    <location>
        <begin position="1"/>
        <end position="19"/>
    </location>
</feature>
<evidence type="ECO:0008006" key="4">
    <source>
        <dbReference type="Google" id="ProtNLM"/>
    </source>
</evidence>
<dbReference type="Proteomes" id="UP000250043">
    <property type="component" value="Unassembled WGS sequence"/>
</dbReference>
<dbReference type="GO" id="GO:0003824">
    <property type="term" value="F:catalytic activity"/>
    <property type="evidence" value="ECO:0007669"/>
    <property type="project" value="UniProtKB-ARBA"/>
</dbReference>
<organism evidence="2 3">
    <name type="scientific">Obba rivulosa</name>
    <dbReference type="NCBI Taxonomy" id="1052685"/>
    <lineage>
        <taxon>Eukaryota</taxon>
        <taxon>Fungi</taxon>
        <taxon>Dikarya</taxon>
        <taxon>Basidiomycota</taxon>
        <taxon>Agaricomycotina</taxon>
        <taxon>Agaricomycetes</taxon>
        <taxon>Polyporales</taxon>
        <taxon>Gelatoporiaceae</taxon>
        <taxon>Obba</taxon>
    </lineage>
</organism>
<evidence type="ECO:0000313" key="3">
    <source>
        <dbReference type="Proteomes" id="UP000250043"/>
    </source>
</evidence>
<keyword evidence="3" id="KW-1185">Reference proteome</keyword>
<proteinExistence type="predicted"/>
<accession>A0A8E2ATT3</accession>
<name>A0A8E2ATT3_9APHY</name>
<dbReference type="Gene3D" id="1.50.10.10">
    <property type="match status" value="1"/>
</dbReference>
<dbReference type="SUPFAM" id="SSF48208">
    <property type="entry name" value="Six-hairpin glycosidases"/>
    <property type="match status" value="1"/>
</dbReference>
<evidence type="ECO:0000256" key="1">
    <source>
        <dbReference type="SAM" id="SignalP"/>
    </source>
</evidence>
<dbReference type="GO" id="GO:0005975">
    <property type="term" value="P:carbohydrate metabolic process"/>
    <property type="evidence" value="ECO:0007669"/>
    <property type="project" value="InterPro"/>
</dbReference>
<protein>
    <recommendedName>
        <fullName evidence="4">Six-hairpin glycosidase-like protein</fullName>
    </recommendedName>
</protein>
<keyword evidence="1" id="KW-0732">Signal</keyword>
<dbReference type="OrthoDB" id="3534988at2759"/>
<dbReference type="AlphaFoldDB" id="A0A8E2ATT3"/>
<feature type="chain" id="PRO_5034532148" description="Six-hairpin glycosidase-like protein" evidence="1">
    <location>
        <begin position="20"/>
        <end position="708"/>
    </location>
</feature>
<dbReference type="EMBL" id="KV722465">
    <property type="protein sequence ID" value="OCH88022.1"/>
    <property type="molecule type" value="Genomic_DNA"/>
</dbReference>